<dbReference type="InterPro" id="IPR000276">
    <property type="entry name" value="GPCR_Rhodpsn"/>
</dbReference>
<evidence type="ECO:0000256" key="7">
    <source>
        <dbReference type="ARBA" id="ARBA00022925"/>
    </source>
</evidence>
<evidence type="ECO:0000256" key="14">
    <source>
        <dbReference type="ARBA" id="ARBA00023224"/>
    </source>
</evidence>
<keyword evidence="5" id="KW-0716">Sensory transduction</keyword>
<evidence type="ECO:0000256" key="9">
    <source>
        <dbReference type="ARBA" id="ARBA00022991"/>
    </source>
</evidence>
<feature type="transmembrane region" description="Helical" evidence="16">
    <location>
        <begin position="277"/>
        <end position="304"/>
    </location>
</feature>
<feature type="transmembrane region" description="Helical" evidence="16">
    <location>
        <begin position="80"/>
        <end position="102"/>
    </location>
</feature>
<dbReference type="GO" id="GO:0007601">
    <property type="term" value="P:visual perception"/>
    <property type="evidence" value="ECO:0007669"/>
    <property type="project" value="UniProtKB-KW"/>
</dbReference>
<dbReference type="Gene3D" id="1.20.1070.10">
    <property type="entry name" value="Rhodopsin 7-helix transmembrane proteins"/>
    <property type="match status" value="2"/>
</dbReference>
<evidence type="ECO:0000256" key="1">
    <source>
        <dbReference type="ARBA" id="ARBA00004141"/>
    </source>
</evidence>
<dbReference type="GO" id="GO:0004930">
    <property type="term" value="F:G protein-coupled receptor activity"/>
    <property type="evidence" value="ECO:0007669"/>
    <property type="project" value="UniProtKB-KW"/>
</dbReference>
<keyword evidence="15" id="KW-0844">Vision</keyword>
<accession>A0A3R7M3Z8</accession>
<dbReference type="FunFam" id="1.20.1070.10:FF:000044">
    <property type="entry name" value="Opsin, ultraviolet-sensitive"/>
    <property type="match status" value="1"/>
</dbReference>
<protein>
    <submittedName>
        <fullName evidence="18">Rhodopsin</fullName>
    </submittedName>
</protein>
<feature type="transmembrane region" description="Helical" evidence="16">
    <location>
        <begin position="316"/>
        <end position="342"/>
    </location>
</feature>
<evidence type="ECO:0000256" key="15">
    <source>
        <dbReference type="ARBA" id="ARBA00023305"/>
    </source>
</evidence>
<reference evidence="18 19" key="1">
    <citation type="submission" date="2018-04" db="EMBL/GenBank/DDBJ databases">
        <authorList>
            <person name="Zhang X."/>
            <person name="Yuan J."/>
            <person name="Li F."/>
            <person name="Xiang J."/>
        </authorList>
    </citation>
    <scope>NUCLEOTIDE SEQUENCE [LARGE SCALE GENOMIC DNA]</scope>
    <source>
        <tissue evidence="18">Muscle</tissue>
    </source>
</reference>
<dbReference type="InterPro" id="IPR027430">
    <property type="entry name" value="Retinal_BS"/>
</dbReference>
<dbReference type="PROSITE" id="PS50262">
    <property type="entry name" value="G_PROTEIN_RECEP_F1_2"/>
    <property type="match status" value="2"/>
</dbReference>
<sequence>MVFITADRYNVIVKGVSAEPLTSGGAMLRIAGTWFFSFAWCLPPFFGWNRYVPEGNMTACGTDYLTESEFSKSYLYVYSVWVYIFPLFYIIYSYTFIVKAVAAHEKGMREQAKKMGVKSLRSEEAQKTSAECRLCKVALMTVTLWFMAWTPYFVINWGGMFNKPMVTPLFSIWGSVFAKANAVYNPIVYAISHPKYRAALEKKLPCLACNTDGRDGGGSDAGSTTAENVVEQPAHSAANALPSTNPYGNYTVVDTVPEFMLHMVDSHWYQFPPMNPLWYGLLGFWMTIMGTLSVAGNFVVIWVFMNTKSLRTPANLLVVNLAISDFFMMLTMTPPLLVNAYWGTWVFGASFL</sequence>
<evidence type="ECO:0000256" key="5">
    <source>
        <dbReference type="ARBA" id="ARBA00022606"/>
    </source>
</evidence>
<evidence type="ECO:0000256" key="11">
    <source>
        <dbReference type="ARBA" id="ARBA00023136"/>
    </source>
</evidence>
<comment type="caution">
    <text evidence="18">The sequence shown here is derived from an EMBL/GenBank/DDBJ whole genome shotgun (WGS) entry which is preliminary data.</text>
</comment>
<reference evidence="18 19" key="2">
    <citation type="submission" date="2019-01" db="EMBL/GenBank/DDBJ databases">
        <title>The decoding of complex shrimp genome reveals the adaptation for benthos swimmer, frequently molting mechanism and breeding impact on genome.</title>
        <authorList>
            <person name="Sun Y."/>
            <person name="Gao Y."/>
            <person name="Yu Y."/>
        </authorList>
    </citation>
    <scope>NUCLEOTIDE SEQUENCE [LARGE SCALE GENOMIC DNA]</scope>
    <source>
        <tissue evidence="18">Muscle</tissue>
    </source>
</reference>
<keyword evidence="9" id="KW-0157">Chromophore</keyword>
<keyword evidence="14" id="KW-0807">Transducer</keyword>
<gene>
    <name evidence="18" type="ORF">C7M84_015394</name>
</gene>
<dbReference type="InterPro" id="IPR001391">
    <property type="entry name" value="Opsin_lateye"/>
</dbReference>
<feature type="domain" description="G-protein coupled receptors family 1 profile" evidence="17">
    <location>
        <begin position="1"/>
        <end position="189"/>
    </location>
</feature>
<comment type="subcellular location">
    <subcellularLocation>
        <location evidence="1">Membrane</location>
        <topology evidence="1">Multi-pass membrane protein</topology>
    </subcellularLocation>
</comment>
<dbReference type="Proteomes" id="UP000283509">
    <property type="component" value="Unassembled WGS sequence"/>
</dbReference>
<evidence type="ECO:0000313" key="18">
    <source>
        <dbReference type="EMBL" id="ROT66595.1"/>
    </source>
</evidence>
<evidence type="ECO:0000256" key="16">
    <source>
        <dbReference type="SAM" id="Phobius"/>
    </source>
</evidence>
<dbReference type="GO" id="GO:0016020">
    <property type="term" value="C:membrane"/>
    <property type="evidence" value="ECO:0007669"/>
    <property type="project" value="UniProtKB-SubCell"/>
</dbReference>
<feature type="domain" description="G-protein coupled receptors family 1 profile" evidence="17">
    <location>
        <begin position="296"/>
        <end position="352"/>
    </location>
</feature>
<feature type="transmembrane region" description="Helical" evidence="16">
    <location>
        <begin position="137"/>
        <end position="155"/>
    </location>
</feature>
<dbReference type="SUPFAM" id="SSF81321">
    <property type="entry name" value="Family A G protein-coupled receptor-like"/>
    <property type="match status" value="2"/>
</dbReference>
<evidence type="ECO:0000256" key="12">
    <source>
        <dbReference type="ARBA" id="ARBA00023157"/>
    </source>
</evidence>
<dbReference type="OrthoDB" id="9996086at2759"/>
<keyword evidence="7" id="KW-0681">Retinal protein</keyword>
<evidence type="ECO:0000256" key="8">
    <source>
        <dbReference type="ARBA" id="ARBA00022989"/>
    </source>
</evidence>
<dbReference type="InterPro" id="IPR017452">
    <property type="entry name" value="GPCR_Rhodpsn_7TM"/>
</dbReference>
<evidence type="ECO:0000259" key="17">
    <source>
        <dbReference type="PROSITE" id="PS50262"/>
    </source>
</evidence>
<keyword evidence="6 16" id="KW-0812">Transmembrane</keyword>
<dbReference type="GO" id="GO:0007602">
    <property type="term" value="P:phototransduction"/>
    <property type="evidence" value="ECO:0007669"/>
    <property type="project" value="UniProtKB-KW"/>
</dbReference>
<evidence type="ECO:0000256" key="10">
    <source>
        <dbReference type="ARBA" id="ARBA00023040"/>
    </source>
</evidence>
<keyword evidence="3" id="KW-0600">Photoreceptor protein</keyword>
<evidence type="ECO:0000256" key="2">
    <source>
        <dbReference type="ARBA" id="ARBA00010663"/>
    </source>
</evidence>
<dbReference type="InterPro" id="IPR050125">
    <property type="entry name" value="GPCR_opsins"/>
</dbReference>
<dbReference type="AlphaFoldDB" id="A0A3R7M3Z8"/>
<dbReference type="Pfam" id="PF00001">
    <property type="entry name" value="7tm_1"/>
    <property type="match status" value="2"/>
</dbReference>
<dbReference type="PANTHER" id="PTHR24240">
    <property type="entry name" value="OPSIN"/>
    <property type="match status" value="1"/>
</dbReference>
<keyword evidence="19" id="KW-1185">Reference proteome</keyword>
<dbReference type="PRINTS" id="PR00578">
    <property type="entry name" value="OPSINLTRLEYE"/>
</dbReference>
<feature type="transmembrane region" description="Helical" evidence="16">
    <location>
        <begin position="26"/>
        <end position="46"/>
    </location>
</feature>
<evidence type="ECO:0000256" key="6">
    <source>
        <dbReference type="ARBA" id="ARBA00022692"/>
    </source>
</evidence>
<evidence type="ECO:0000256" key="4">
    <source>
        <dbReference type="ARBA" id="ARBA00022553"/>
    </source>
</evidence>
<dbReference type="EMBL" id="QCYY01002917">
    <property type="protein sequence ID" value="ROT66595.1"/>
    <property type="molecule type" value="Genomic_DNA"/>
</dbReference>
<keyword evidence="13" id="KW-0675">Receptor</keyword>
<name>A0A3R7M3Z8_PENVA</name>
<keyword evidence="10" id="KW-0297">G-protein coupled receptor</keyword>
<proteinExistence type="inferred from homology"/>
<keyword evidence="11 16" id="KW-0472">Membrane</keyword>
<keyword evidence="4" id="KW-0597">Phosphoprotein</keyword>
<dbReference type="PROSITE" id="PS00238">
    <property type="entry name" value="OPSIN"/>
    <property type="match status" value="1"/>
</dbReference>
<evidence type="ECO:0000256" key="13">
    <source>
        <dbReference type="ARBA" id="ARBA00023170"/>
    </source>
</evidence>
<keyword evidence="12" id="KW-1015">Disulfide bond</keyword>
<evidence type="ECO:0000313" key="19">
    <source>
        <dbReference type="Proteomes" id="UP000283509"/>
    </source>
</evidence>
<dbReference type="PRINTS" id="PR00237">
    <property type="entry name" value="GPCRRHODOPSN"/>
</dbReference>
<dbReference type="GO" id="GO:0009881">
    <property type="term" value="F:photoreceptor activity"/>
    <property type="evidence" value="ECO:0007669"/>
    <property type="project" value="UniProtKB-KW"/>
</dbReference>
<organism evidence="18 19">
    <name type="scientific">Penaeus vannamei</name>
    <name type="common">Whiteleg shrimp</name>
    <name type="synonym">Litopenaeus vannamei</name>
    <dbReference type="NCBI Taxonomy" id="6689"/>
    <lineage>
        <taxon>Eukaryota</taxon>
        <taxon>Metazoa</taxon>
        <taxon>Ecdysozoa</taxon>
        <taxon>Arthropoda</taxon>
        <taxon>Crustacea</taxon>
        <taxon>Multicrustacea</taxon>
        <taxon>Malacostraca</taxon>
        <taxon>Eumalacostraca</taxon>
        <taxon>Eucarida</taxon>
        <taxon>Decapoda</taxon>
        <taxon>Dendrobranchiata</taxon>
        <taxon>Penaeoidea</taxon>
        <taxon>Penaeidae</taxon>
        <taxon>Penaeus</taxon>
    </lineage>
</organism>
<evidence type="ECO:0000256" key="3">
    <source>
        <dbReference type="ARBA" id="ARBA00022543"/>
    </source>
</evidence>
<keyword evidence="8 16" id="KW-1133">Transmembrane helix</keyword>
<comment type="similarity">
    <text evidence="2">Belongs to the G-protein coupled receptor 1 family.</text>
</comment>